<keyword evidence="4 6" id="KW-0378">Hydrolase</keyword>
<evidence type="ECO:0000256" key="4">
    <source>
        <dbReference type="ARBA" id="ARBA00022801"/>
    </source>
</evidence>
<dbReference type="InterPro" id="IPR037004">
    <property type="entry name" value="Exonuc_VII_ssu_sf"/>
</dbReference>
<dbReference type="InterPro" id="IPR003761">
    <property type="entry name" value="Exonuc_VII_S"/>
</dbReference>
<dbReference type="EMBL" id="CU466930">
    <property type="protein sequence ID" value="CAO80230.1"/>
    <property type="molecule type" value="Genomic_DNA"/>
</dbReference>
<keyword evidence="8" id="KW-1185">Reference proteome</keyword>
<comment type="function">
    <text evidence="6">Bidirectionally degrades single-stranded DNA into large acid-insoluble oligonucleotides, which are then degraded further into small acid-soluble oligonucleotides.</text>
</comment>
<reference evidence="7 8" key="1">
    <citation type="journal article" date="2008" name="J. Bacteriol.">
        <title>'Candidatus Cloacamonas acidaminovorans': genome sequence reconstruction provides a first glimpse of a new bacterial division.</title>
        <authorList>
            <person name="Pelletier E."/>
            <person name="Kreimeyer A."/>
            <person name="Bocs S."/>
            <person name="Rouy Z."/>
            <person name="Gyapay G."/>
            <person name="Chouari R."/>
            <person name="Riviere D."/>
            <person name="Ganesan A."/>
            <person name="Daegelen P."/>
            <person name="Sghir A."/>
            <person name="Cohen G.N."/>
            <person name="Medigue C."/>
            <person name="Weissenbach J."/>
            <person name="Le Paslier D."/>
        </authorList>
    </citation>
    <scope>NUCLEOTIDE SEQUENCE [LARGE SCALE GENOMIC DNA]</scope>
    <source>
        <strain evidence="8">Evry</strain>
    </source>
</reference>
<dbReference type="GO" id="GO:0005829">
    <property type="term" value="C:cytosol"/>
    <property type="evidence" value="ECO:0007669"/>
    <property type="project" value="TreeGrafter"/>
</dbReference>
<keyword evidence="3 6" id="KW-0540">Nuclease</keyword>
<comment type="subunit">
    <text evidence="6">Heterooligomer composed of large and small subunits.</text>
</comment>
<evidence type="ECO:0000256" key="5">
    <source>
        <dbReference type="ARBA" id="ARBA00022839"/>
    </source>
</evidence>
<evidence type="ECO:0000256" key="6">
    <source>
        <dbReference type="HAMAP-Rule" id="MF_00337"/>
    </source>
</evidence>
<dbReference type="Pfam" id="PF02609">
    <property type="entry name" value="Exonuc_VII_S"/>
    <property type="match status" value="1"/>
</dbReference>
<dbReference type="GO" id="GO:0008855">
    <property type="term" value="F:exodeoxyribonuclease VII activity"/>
    <property type="evidence" value="ECO:0007669"/>
    <property type="project" value="UniProtKB-UniRule"/>
</dbReference>
<comment type="subcellular location">
    <subcellularLocation>
        <location evidence="6">Cytoplasm</location>
    </subcellularLocation>
</comment>
<evidence type="ECO:0000256" key="3">
    <source>
        <dbReference type="ARBA" id="ARBA00022722"/>
    </source>
</evidence>
<accession>B0VEZ5</accession>
<evidence type="ECO:0000256" key="1">
    <source>
        <dbReference type="ARBA" id="ARBA00009998"/>
    </source>
</evidence>
<keyword evidence="2 6" id="KW-0963">Cytoplasm</keyword>
<dbReference type="PANTHER" id="PTHR34137">
    <property type="entry name" value="EXODEOXYRIBONUCLEASE 7 SMALL SUBUNIT"/>
    <property type="match status" value="1"/>
</dbReference>
<dbReference type="SUPFAM" id="SSF116842">
    <property type="entry name" value="XseB-like"/>
    <property type="match status" value="1"/>
</dbReference>
<dbReference type="eggNOG" id="COG1722">
    <property type="taxonomic scope" value="Bacteria"/>
</dbReference>
<sequence>MKVSVDQEKINAMSFEESLKELEKIVDRLSTGETNLDELLSLYEAGVAYLKHCQSRLSSAEAKIKILSEQLSSQQVTEGNNG</sequence>
<dbReference type="STRING" id="459349.CLOAM0325"/>
<name>B0VEZ5_CLOAI</name>
<dbReference type="PIRSF" id="PIRSF006488">
    <property type="entry name" value="Exonuc_VII_S"/>
    <property type="match status" value="1"/>
</dbReference>
<comment type="similarity">
    <text evidence="1 6">Belongs to the XseB family.</text>
</comment>
<dbReference type="NCBIfam" id="TIGR01280">
    <property type="entry name" value="xseB"/>
    <property type="match status" value="1"/>
</dbReference>
<organism evidence="7 8">
    <name type="scientific">Cloacimonas acidaminovorans (strain Evry)</name>
    <dbReference type="NCBI Taxonomy" id="459349"/>
    <lineage>
        <taxon>Bacteria</taxon>
        <taxon>Pseudomonadati</taxon>
        <taxon>Candidatus Cloacimonadota</taxon>
        <taxon>Candidatus Cloacimonadia</taxon>
        <taxon>Candidatus Cloacimonadales</taxon>
        <taxon>Candidatus Cloacimonadaceae</taxon>
        <taxon>Candidatus Cloacimonas</taxon>
    </lineage>
</organism>
<dbReference type="PANTHER" id="PTHR34137:SF1">
    <property type="entry name" value="EXODEOXYRIBONUCLEASE 7 SMALL SUBUNIT"/>
    <property type="match status" value="1"/>
</dbReference>
<protein>
    <recommendedName>
        <fullName evidence="6">Exodeoxyribonuclease 7 small subunit</fullName>
        <ecNumber evidence="6">3.1.11.6</ecNumber>
    </recommendedName>
    <alternativeName>
        <fullName evidence="6">Exodeoxyribonuclease VII small subunit</fullName>
        <shortName evidence="6">Exonuclease VII small subunit</shortName>
    </alternativeName>
</protein>
<comment type="catalytic activity">
    <reaction evidence="6">
        <text>Exonucleolytic cleavage in either 5'- to 3'- or 3'- to 5'-direction to yield nucleoside 5'-phosphates.</text>
        <dbReference type="EC" id="3.1.11.6"/>
    </reaction>
</comment>
<evidence type="ECO:0000256" key="2">
    <source>
        <dbReference type="ARBA" id="ARBA00022490"/>
    </source>
</evidence>
<dbReference type="AlphaFoldDB" id="B0VEZ5"/>
<dbReference type="HAMAP" id="MF_00337">
    <property type="entry name" value="Exonuc_7_S"/>
    <property type="match status" value="1"/>
</dbReference>
<dbReference type="NCBIfam" id="NF002140">
    <property type="entry name" value="PRK00977.1-4"/>
    <property type="match status" value="1"/>
</dbReference>
<dbReference type="HOGENOM" id="CLU_145918_3_3_0"/>
<dbReference type="GO" id="GO:0006308">
    <property type="term" value="P:DNA catabolic process"/>
    <property type="evidence" value="ECO:0007669"/>
    <property type="project" value="UniProtKB-UniRule"/>
</dbReference>
<proteinExistence type="inferred from homology"/>
<evidence type="ECO:0000313" key="7">
    <source>
        <dbReference type="EMBL" id="CAO80230.1"/>
    </source>
</evidence>
<gene>
    <name evidence="6 7" type="primary">xseB</name>
    <name evidence="7" type="ordered locus">CLOAM0325</name>
</gene>
<dbReference type="EC" id="3.1.11.6" evidence="6"/>
<dbReference type="GO" id="GO:0009318">
    <property type="term" value="C:exodeoxyribonuclease VII complex"/>
    <property type="evidence" value="ECO:0007669"/>
    <property type="project" value="UniProtKB-UniRule"/>
</dbReference>
<dbReference type="KEGG" id="caci:CLOAM0325"/>
<keyword evidence="5 6" id="KW-0269">Exonuclease</keyword>
<evidence type="ECO:0000313" key="8">
    <source>
        <dbReference type="Proteomes" id="UP000002019"/>
    </source>
</evidence>
<dbReference type="Gene3D" id="1.10.287.1040">
    <property type="entry name" value="Exonuclease VII, small subunit"/>
    <property type="match status" value="1"/>
</dbReference>
<dbReference type="Proteomes" id="UP000002019">
    <property type="component" value="Chromosome"/>
</dbReference>